<dbReference type="EMBL" id="CP000698">
    <property type="protein sequence ID" value="ABQ26198.1"/>
    <property type="molecule type" value="Genomic_DNA"/>
</dbReference>
<dbReference type="KEGG" id="gur:Gura_2008"/>
<dbReference type="InterPro" id="IPR000873">
    <property type="entry name" value="AMP-dep_synth/lig_dom"/>
</dbReference>
<dbReference type="RefSeq" id="WP_011938901.1">
    <property type="nucleotide sequence ID" value="NC_009483.1"/>
</dbReference>
<dbReference type="Pfam" id="PF00501">
    <property type="entry name" value="AMP-binding"/>
    <property type="match status" value="1"/>
</dbReference>
<keyword evidence="3" id="KW-1185">Reference proteome</keyword>
<dbReference type="OrthoDB" id="9799237at2"/>
<dbReference type="STRING" id="351605.Gura_2008"/>
<dbReference type="GO" id="GO:0016874">
    <property type="term" value="F:ligase activity"/>
    <property type="evidence" value="ECO:0007669"/>
    <property type="project" value="UniProtKB-KW"/>
</dbReference>
<dbReference type="PROSITE" id="PS00455">
    <property type="entry name" value="AMP_BINDING"/>
    <property type="match status" value="1"/>
</dbReference>
<keyword evidence="2" id="KW-0436">Ligase</keyword>
<gene>
    <name evidence="2" type="ordered locus">Gura_2008</name>
</gene>
<dbReference type="Proteomes" id="UP000006695">
    <property type="component" value="Chromosome"/>
</dbReference>
<dbReference type="CDD" id="cd05910">
    <property type="entry name" value="FACL_like_1"/>
    <property type="match status" value="1"/>
</dbReference>
<proteinExistence type="predicted"/>
<accession>A5GFJ3</accession>
<feature type="domain" description="AMP-dependent synthetase/ligase" evidence="1">
    <location>
        <begin position="15"/>
        <end position="395"/>
    </location>
</feature>
<protein>
    <submittedName>
        <fullName evidence="2">AMP-dependent synthetase and ligase</fullName>
    </submittedName>
</protein>
<organism evidence="2 3">
    <name type="scientific">Geotalea uraniireducens (strain Rf4)</name>
    <name type="common">Geobacter uraniireducens</name>
    <dbReference type="NCBI Taxonomy" id="351605"/>
    <lineage>
        <taxon>Bacteria</taxon>
        <taxon>Pseudomonadati</taxon>
        <taxon>Thermodesulfobacteriota</taxon>
        <taxon>Desulfuromonadia</taxon>
        <taxon>Geobacterales</taxon>
        <taxon>Geobacteraceae</taxon>
        <taxon>Geotalea</taxon>
    </lineage>
</organism>
<dbReference type="InterPro" id="IPR042099">
    <property type="entry name" value="ANL_N_sf"/>
</dbReference>
<sequence>MNTDNFVNIAAHLPEMARRRPDAPAIIFPKKNRRLSFRELDAMSDRIAHGLVHHGIGRGVRTVLMVTPGPEFFALTFALFKVGAVPVLIDPGLGVKNLKKCLAEAGPRAFIGIPKAHVARLLFGWGKETLSTFITVGRRLFWEGTTLTSLIEQQEKLPFPLAPTERDDTAAILFTSGSTGPPKGAVYSHGNFAAQVDALRRVYGIEPGEIDLPTFPLFALFAPALGMTAVIPEMDFTRPGSVNPKKILSAIETYGVTTMFGSPALINRVGRFGEREGVKLPTLKRVISAGAPVPAAVMERFTRMLNAGVEVFTPYGATEALPVCSIGSSEILGETRRITDAGGGVCVGKPVEGVRLEVIEISDEPIPYWDDSLRAPIGKIGEIVVQGEQVTHGYFNRPEADLLSKIDDPAGGGFFHRMGDLGGKDEDGRIWFCGRKSHRVVTPEETLFTIPCEAVFNTHPAVFRTALVGIGEKGRQLPVLCVELEKGAKVDREKVRRELLAIADAHIHTRGITTILFHPAFPVDIRHNAKIFREKLAVWAAGRLS</sequence>
<dbReference type="Gene3D" id="3.40.50.12780">
    <property type="entry name" value="N-terminal domain of ligase-like"/>
    <property type="match status" value="1"/>
</dbReference>
<dbReference type="SUPFAM" id="SSF56801">
    <property type="entry name" value="Acetyl-CoA synthetase-like"/>
    <property type="match status" value="1"/>
</dbReference>
<dbReference type="NCBIfam" id="NF006754">
    <property type="entry name" value="PRK09274.1"/>
    <property type="match status" value="1"/>
</dbReference>
<evidence type="ECO:0000313" key="3">
    <source>
        <dbReference type="Proteomes" id="UP000006695"/>
    </source>
</evidence>
<name>A5GFJ3_GEOUR</name>
<dbReference type="InterPro" id="IPR020845">
    <property type="entry name" value="AMP-binding_CS"/>
</dbReference>
<dbReference type="AlphaFoldDB" id="A5GFJ3"/>
<dbReference type="HOGENOM" id="CLU_000022_59_12_7"/>
<dbReference type="InterPro" id="IPR050237">
    <property type="entry name" value="ATP-dep_AMP-bd_enzyme"/>
</dbReference>
<evidence type="ECO:0000313" key="2">
    <source>
        <dbReference type="EMBL" id="ABQ26198.1"/>
    </source>
</evidence>
<dbReference type="PANTHER" id="PTHR43767:SF1">
    <property type="entry name" value="NONRIBOSOMAL PEPTIDE SYNTHASE PES1 (EUROFUNG)-RELATED"/>
    <property type="match status" value="1"/>
</dbReference>
<evidence type="ECO:0000259" key="1">
    <source>
        <dbReference type="Pfam" id="PF00501"/>
    </source>
</evidence>
<reference evidence="2 3" key="1">
    <citation type="submission" date="2007-05" db="EMBL/GenBank/DDBJ databases">
        <title>Complete sequence of Geobacter uraniireducens Rf4.</title>
        <authorList>
            <consortium name="US DOE Joint Genome Institute"/>
            <person name="Copeland A."/>
            <person name="Lucas S."/>
            <person name="Lapidus A."/>
            <person name="Barry K."/>
            <person name="Detter J.C."/>
            <person name="Glavina del Rio T."/>
            <person name="Hammon N."/>
            <person name="Israni S."/>
            <person name="Dalin E."/>
            <person name="Tice H."/>
            <person name="Pitluck S."/>
            <person name="Chertkov O."/>
            <person name="Brettin T."/>
            <person name="Bruce D."/>
            <person name="Han C."/>
            <person name="Schmutz J."/>
            <person name="Larimer F."/>
            <person name="Land M."/>
            <person name="Hauser L."/>
            <person name="Kyrpides N."/>
            <person name="Mikhailova N."/>
            <person name="Shelobolina E."/>
            <person name="Aklujkar M."/>
            <person name="Lovley D."/>
            <person name="Richardson P."/>
        </authorList>
    </citation>
    <scope>NUCLEOTIDE SEQUENCE [LARGE SCALE GENOMIC DNA]</scope>
    <source>
        <strain evidence="3">ATCC BAA-1134 / JCM 13001 / Rf4</strain>
    </source>
</reference>
<dbReference type="PANTHER" id="PTHR43767">
    <property type="entry name" value="LONG-CHAIN-FATTY-ACID--COA LIGASE"/>
    <property type="match status" value="1"/>
</dbReference>